<evidence type="ECO:0000313" key="2">
    <source>
        <dbReference type="Proteomes" id="UP000501690"/>
    </source>
</evidence>
<gene>
    <name evidence="1" type="ORF">DEO72_LG10g1373</name>
</gene>
<evidence type="ECO:0000313" key="1">
    <source>
        <dbReference type="EMBL" id="QCE10147.1"/>
    </source>
</evidence>
<dbReference type="Proteomes" id="UP000501690">
    <property type="component" value="Linkage Group LG10"/>
</dbReference>
<protein>
    <submittedName>
        <fullName evidence="1">Uncharacterized protein</fullName>
    </submittedName>
</protein>
<sequence length="85" mass="8879">MVDGGCGGSIKNGGVGWFFLSSTAALVVGFSLTTVAPRDIVGCSGSSCIRLLGFDDNESSSNSWCFFGHFSISRILVNFDSTSDI</sequence>
<keyword evidence="2" id="KW-1185">Reference proteome</keyword>
<dbReference type="AlphaFoldDB" id="A0A4D6NE45"/>
<reference evidence="1 2" key="1">
    <citation type="submission" date="2019-04" db="EMBL/GenBank/DDBJ databases">
        <title>An improved genome assembly and genetic linkage map for asparagus bean, Vigna unguiculata ssp. sesquipedialis.</title>
        <authorList>
            <person name="Xia Q."/>
            <person name="Zhang R."/>
            <person name="Dong Y."/>
        </authorList>
    </citation>
    <scope>NUCLEOTIDE SEQUENCE [LARGE SCALE GENOMIC DNA]</scope>
    <source>
        <tissue evidence="1">Leaf</tissue>
    </source>
</reference>
<dbReference type="EMBL" id="CP039354">
    <property type="protein sequence ID" value="QCE10147.1"/>
    <property type="molecule type" value="Genomic_DNA"/>
</dbReference>
<name>A0A4D6NE45_VIGUN</name>
<proteinExistence type="predicted"/>
<accession>A0A4D6NE45</accession>
<organism evidence="1 2">
    <name type="scientific">Vigna unguiculata</name>
    <name type="common">Cowpea</name>
    <dbReference type="NCBI Taxonomy" id="3917"/>
    <lineage>
        <taxon>Eukaryota</taxon>
        <taxon>Viridiplantae</taxon>
        <taxon>Streptophyta</taxon>
        <taxon>Embryophyta</taxon>
        <taxon>Tracheophyta</taxon>
        <taxon>Spermatophyta</taxon>
        <taxon>Magnoliopsida</taxon>
        <taxon>eudicotyledons</taxon>
        <taxon>Gunneridae</taxon>
        <taxon>Pentapetalae</taxon>
        <taxon>rosids</taxon>
        <taxon>fabids</taxon>
        <taxon>Fabales</taxon>
        <taxon>Fabaceae</taxon>
        <taxon>Papilionoideae</taxon>
        <taxon>50 kb inversion clade</taxon>
        <taxon>NPAAA clade</taxon>
        <taxon>indigoferoid/millettioid clade</taxon>
        <taxon>Phaseoleae</taxon>
        <taxon>Vigna</taxon>
    </lineage>
</organism>